<dbReference type="InterPro" id="IPR011761">
    <property type="entry name" value="ATP-grasp"/>
</dbReference>
<comment type="function">
    <text evidence="14">Cell wall formation.</text>
</comment>
<dbReference type="EMBL" id="CP133659">
    <property type="protein sequence ID" value="WMW66891.1"/>
    <property type="molecule type" value="Genomic_DNA"/>
</dbReference>
<proteinExistence type="inferred from homology"/>
<feature type="domain" description="ATP-grasp" evidence="17">
    <location>
        <begin position="149"/>
        <end position="382"/>
    </location>
</feature>
<comment type="similarity">
    <text evidence="3 14">Belongs to the D-alanine--D-alanine ligase family.</text>
</comment>
<keyword evidence="5" id="KW-0479">Metal-binding</keyword>
<keyword evidence="6 15" id="KW-0547">Nucleotide-binding</keyword>
<dbReference type="SUPFAM" id="SSF52440">
    <property type="entry name" value="PreATP-grasp domain"/>
    <property type="match status" value="1"/>
</dbReference>
<keyword evidence="7 15" id="KW-0067">ATP-binding</keyword>
<evidence type="ECO:0000256" key="4">
    <source>
        <dbReference type="ARBA" id="ARBA00022598"/>
    </source>
</evidence>
<evidence type="ECO:0000313" key="18">
    <source>
        <dbReference type="EMBL" id="WMW66891.1"/>
    </source>
</evidence>
<gene>
    <name evidence="14" type="primary">ddl</name>
    <name evidence="18" type="ORF">KPS_001518</name>
</gene>
<dbReference type="InterPro" id="IPR013815">
    <property type="entry name" value="ATP_grasp_subdomain_1"/>
</dbReference>
<evidence type="ECO:0000256" key="7">
    <source>
        <dbReference type="ARBA" id="ARBA00022840"/>
    </source>
</evidence>
<sequence>MSNGKIRVAVFFGGRSPEHDVSIVTGLQVIQALDAAQYEPVPVYVDRCGVWRTGEKLLDRATYIPARDADGLPAVSLEIAPGKGGMLVEQTSGLFGKPGRIPFDVAIPAFHGPYGEDGDMQGLFEAAGIPYTGMRVLASAIFMDKAATKQALAGTGIPTLPCAVLRKPVGGLLPPRADIEAALAGITLPGCLKPAHLGSSIGVAKVDSIEDIEAVLPGLFTNDTVAIVEPYLDGCVEYNISVRRNGEGHATSAIERPKRDSELLDFRQKYLSSGGKTGSKTGGMGGTKSAGDSGSAGMLSLTREINPDLPESLEGRIRDFAVRTYAAFGGTGAPRMDFMYDATRDEVWLNEVNPIPGSFAFFLWEAAETPVRFTRLLSLMIDEARAMARHTACPEDPTPEAARLFPRR</sequence>
<dbReference type="GO" id="GO:0016874">
    <property type="term" value="F:ligase activity"/>
    <property type="evidence" value="ECO:0007669"/>
    <property type="project" value="UniProtKB-KW"/>
</dbReference>
<keyword evidence="8" id="KW-0460">Magnesium</keyword>
<feature type="region of interest" description="Disordered" evidence="16">
    <location>
        <begin position="272"/>
        <end position="297"/>
    </location>
</feature>
<evidence type="ECO:0000256" key="1">
    <source>
        <dbReference type="ARBA" id="ARBA00001936"/>
    </source>
</evidence>
<evidence type="ECO:0000256" key="12">
    <source>
        <dbReference type="ARBA" id="ARBA00023316"/>
    </source>
</evidence>
<name>A0ABY9R580_9BACT</name>
<dbReference type="PANTHER" id="PTHR23132:SF25">
    <property type="entry name" value="D-ALANINE--D-ALANINE LIGASE A"/>
    <property type="match status" value="1"/>
</dbReference>
<protein>
    <recommendedName>
        <fullName evidence="14">D-alanine--D-alanine ligase</fullName>
        <ecNumber evidence="14">6.3.2.4</ecNumber>
    </recommendedName>
    <alternativeName>
        <fullName evidence="14">D-Ala-D-Ala ligase</fullName>
    </alternativeName>
    <alternativeName>
        <fullName evidence="14">D-alanylalanine synthetase</fullName>
    </alternativeName>
</protein>
<comment type="cofactor">
    <cofactor evidence="1">
        <name>Mn(2+)</name>
        <dbReference type="ChEBI" id="CHEBI:29035"/>
    </cofactor>
</comment>
<keyword evidence="9 14" id="KW-0133">Cell shape</keyword>
<evidence type="ECO:0000256" key="16">
    <source>
        <dbReference type="SAM" id="MobiDB-lite"/>
    </source>
</evidence>
<dbReference type="InterPro" id="IPR016185">
    <property type="entry name" value="PreATP-grasp_dom_sf"/>
</dbReference>
<keyword evidence="14" id="KW-0963">Cytoplasm</keyword>
<keyword evidence="11" id="KW-0464">Manganese</keyword>
<evidence type="ECO:0000256" key="13">
    <source>
        <dbReference type="ARBA" id="ARBA00047614"/>
    </source>
</evidence>
<dbReference type="Gene3D" id="3.30.470.20">
    <property type="entry name" value="ATP-grasp fold, B domain"/>
    <property type="match status" value="1"/>
</dbReference>
<evidence type="ECO:0000256" key="5">
    <source>
        <dbReference type="ARBA" id="ARBA00022723"/>
    </source>
</evidence>
<evidence type="ECO:0000313" key="19">
    <source>
        <dbReference type="Proteomes" id="UP001180616"/>
    </source>
</evidence>
<evidence type="ECO:0000256" key="6">
    <source>
        <dbReference type="ARBA" id="ARBA00022741"/>
    </source>
</evidence>
<dbReference type="PROSITE" id="PS50975">
    <property type="entry name" value="ATP_GRASP"/>
    <property type="match status" value="1"/>
</dbReference>
<reference evidence="18" key="1">
    <citation type="submission" date="2023-09" db="EMBL/GenBank/DDBJ databases">
        <authorList>
            <consortium name="CW5 consortium"/>
            <person name="Lu C.-W."/>
        </authorList>
    </citation>
    <scope>NUCLEOTIDE SEQUENCE</scope>
    <source>
        <strain evidence="18">KPS</strain>
    </source>
</reference>
<dbReference type="InterPro" id="IPR005905">
    <property type="entry name" value="D_ala_D_ala"/>
</dbReference>
<dbReference type="HAMAP" id="MF_00047">
    <property type="entry name" value="Dala_Dala_lig"/>
    <property type="match status" value="1"/>
</dbReference>
<dbReference type="Pfam" id="PF01820">
    <property type="entry name" value="Dala_Dala_lig_N"/>
    <property type="match status" value="1"/>
</dbReference>
<dbReference type="PANTHER" id="PTHR23132">
    <property type="entry name" value="D-ALANINE--D-ALANINE LIGASE"/>
    <property type="match status" value="1"/>
</dbReference>
<dbReference type="Gene3D" id="3.30.1490.20">
    <property type="entry name" value="ATP-grasp fold, A domain"/>
    <property type="match status" value="1"/>
</dbReference>
<evidence type="ECO:0000259" key="17">
    <source>
        <dbReference type="PROSITE" id="PS50975"/>
    </source>
</evidence>
<comment type="subcellular location">
    <subcellularLocation>
        <location evidence="14">Cytoplasm</location>
    </subcellularLocation>
</comment>
<dbReference type="InterPro" id="IPR011095">
    <property type="entry name" value="Dala_Dala_lig_C"/>
</dbReference>
<evidence type="ECO:0000256" key="8">
    <source>
        <dbReference type="ARBA" id="ARBA00022842"/>
    </source>
</evidence>
<accession>A0ABY9R580</accession>
<dbReference type="EC" id="6.3.2.4" evidence="14"/>
<evidence type="ECO:0000256" key="15">
    <source>
        <dbReference type="PROSITE-ProRule" id="PRU00409"/>
    </source>
</evidence>
<evidence type="ECO:0000256" key="9">
    <source>
        <dbReference type="ARBA" id="ARBA00022960"/>
    </source>
</evidence>
<dbReference type="SUPFAM" id="SSF56059">
    <property type="entry name" value="Glutathione synthetase ATP-binding domain-like"/>
    <property type="match status" value="1"/>
</dbReference>
<dbReference type="Gene3D" id="3.40.50.20">
    <property type="match status" value="1"/>
</dbReference>
<dbReference type="Proteomes" id="UP001180616">
    <property type="component" value="Chromosome"/>
</dbReference>
<evidence type="ECO:0000256" key="14">
    <source>
        <dbReference type="HAMAP-Rule" id="MF_00047"/>
    </source>
</evidence>
<feature type="compositionally biased region" description="Gly residues" evidence="16">
    <location>
        <begin position="275"/>
        <end position="288"/>
    </location>
</feature>
<dbReference type="InterPro" id="IPR011127">
    <property type="entry name" value="Dala_Dala_lig_N"/>
</dbReference>
<evidence type="ECO:0000256" key="2">
    <source>
        <dbReference type="ARBA" id="ARBA00001946"/>
    </source>
</evidence>
<evidence type="ECO:0000256" key="10">
    <source>
        <dbReference type="ARBA" id="ARBA00022984"/>
    </source>
</evidence>
<comment type="catalytic activity">
    <reaction evidence="13 14">
        <text>2 D-alanine + ATP = D-alanyl-D-alanine + ADP + phosphate + H(+)</text>
        <dbReference type="Rhea" id="RHEA:11224"/>
        <dbReference type="ChEBI" id="CHEBI:15378"/>
        <dbReference type="ChEBI" id="CHEBI:30616"/>
        <dbReference type="ChEBI" id="CHEBI:43474"/>
        <dbReference type="ChEBI" id="CHEBI:57416"/>
        <dbReference type="ChEBI" id="CHEBI:57822"/>
        <dbReference type="ChEBI" id="CHEBI:456216"/>
        <dbReference type="EC" id="6.3.2.4"/>
    </reaction>
</comment>
<dbReference type="Pfam" id="PF07478">
    <property type="entry name" value="Dala_Dala_lig_C"/>
    <property type="match status" value="2"/>
</dbReference>
<comment type="pathway">
    <text evidence="14">Cell wall biogenesis; peptidoglycan biosynthesis.</text>
</comment>
<keyword evidence="10 14" id="KW-0573">Peptidoglycan synthesis</keyword>
<keyword evidence="4 14" id="KW-0436">Ligase</keyword>
<dbReference type="RefSeq" id="WP_309542746.1">
    <property type="nucleotide sequence ID" value="NZ_CP133659.1"/>
</dbReference>
<dbReference type="InterPro" id="IPR000291">
    <property type="entry name" value="D-Ala_lig_Van_CS"/>
</dbReference>
<evidence type="ECO:0000256" key="3">
    <source>
        <dbReference type="ARBA" id="ARBA00010871"/>
    </source>
</evidence>
<dbReference type="PROSITE" id="PS00843">
    <property type="entry name" value="DALA_DALA_LIGASE_1"/>
    <property type="match status" value="1"/>
</dbReference>
<comment type="cofactor">
    <cofactor evidence="2">
        <name>Mg(2+)</name>
        <dbReference type="ChEBI" id="CHEBI:18420"/>
    </cofactor>
</comment>
<evidence type="ECO:0000256" key="11">
    <source>
        <dbReference type="ARBA" id="ARBA00023211"/>
    </source>
</evidence>
<organism evidence="18 19">
    <name type="scientific">Nitratidesulfovibrio liaohensis</name>
    <dbReference type="NCBI Taxonomy" id="2604158"/>
    <lineage>
        <taxon>Bacteria</taxon>
        <taxon>Pseudomonadati</taxon>
        <taxon>Thermodesulfobacteriota</taxon>
        <taxon>Desulfovibrionia</taxon>
        <taxon>Desulfovibrionales</taxon>
        <taxon>Desulfovibrionaceae</taxon>
        <taxon>Nitratidesulfovibrio</taxon>
    </lineage>
</organism>
<keyword evidence="19" id="KW-1185">Reference proteome</keyword>
<keyword evidence="12 14" id="KW-0961">Cell wall biogenesis/degradation</keyword>